<comment type="caution">
    <text evidence="1">The sequence shown here is derived from an EMBL/GenBank/DDBJ whole genome shotgun (WGS) entry which is preliminary data.</text>
</comment>
<sequence length="100" mass="10817">MTIHQISRHPVRACYPYGAHDLLVEPPFPSSLPAVFAAHPRCRRLVAAPAEDDTSAQLALESAGFRRITEADLPTGTVVLYVAEPPEVMGVSTALDDMPH</sequence>
<accession>A0AAP6BEH6</accession>
<dbReference type="EMBL" id="JARAWC010000020">
    <property type="protein sequence ID" value="MDX2963267.1"/>
    <property type="molecule type" value="Genomic_DNA"/>
</dbReference>
<dbReference type="Gene3D" id="3.40.630.30">
    <property type="match status" value="1"/>
</dbReference>
<dbReference type="Proteomes" id="UP001272987">
    <property type="component" value="Unassembled WGS sequence"/>
</dbReference>
<organism evidence="1 4">
    <name type="scientific">Streptomyces acidiscabies</name>
    <dbReference type="NCBI Taxonomy" id="42234"/>
    <lineage>
        <taxon>Bacteria</taxon>
        <taxon>Bacillati</taxon>
        <taxon>Actinomycetota</taxon>
        <taxon>Actinomycetes</taxon>
        <taxon>Kitasatosporales</taxon>
        <taxon>Streptomycetaceae</taxon>
        <taxon>Streptomyces</taxon>
    </lineage>
</organism>
<reference evidence="1 3" key="1">
    <citation type="journal article" date="2023" name="Microb. Genom.">
        <title>Mesoterricola silvestris gen. nov., sp. nov., Mesoterricola sediminis sp. nov., Geothrix oryzae sp. nov., Geothrix edaphica sp. nov., Geothrix rubra sp. nov., and Geothrix limicola sp. nov., six novel members of Acidobacteriota isolated from soils.</title>
        <authorList>
            <person name="Weisberg A.J."/>
            <person name="Pearce E."/>
            <person name="Kramer C.G."/>
            <person name="Chang J.H."/>
            <person name="Clarke C.R."/>
        </authorList>
    </citation>
    <scope>NUCLEOTIDE SEQUENCE</scope>
    <source>
        <strain evidence="2 3">NB05-1H</strain>
        <strain evidence="1">NRRL_B-16521</strain>
    </source>
</reference>
<proteinExistence type="predicted"/>
<dbReference type="EMBL" id="JARAWP010000016">
    <property type="protein sequence ID" value="MDX3021515.1"/>
    <property type="molecule type" value="Genomic_DNA"/>
</dbReference>
<name>A0AAP6BEH6_9ACTN</name>
<evidence type="ECO:0000313" key="3">
    <source>
        <dbReference type="Proteomes" id="UP001272987"/>
    </source>
</evidence>
<dbReference type="RefSeq" id="WP_010355991.1">
    <property type="nucleotide sequence ID" value="NZ_CP122369.1"/>
</dbReference>
<protein>
    <submittedName>
        <fullName evidence="1">Uncharacterized protein</fullName>
    </submittedName>
</protein>
<evidence type="ECO:0000313" key="4">
    <source>
        <dbReference type="Proteomes" id="UP001282288"/>
    </source>
</evidence>
<dbReference type="AlphaFoldDB" id="A0AAP6BEH6"/>
<dbReference type="Proteomes" id="UP001282288">
    <property type="component" value="Unassembled WGS sequence"/>
</dbReference>
<keyword evidence="3" id="KW-1185">Reference proteome</keyword>
<evidence type="ECO:0000313" key="2">
    <source>
        <dbReference type="EMBL" id="MDX3021515.1"/>
    </source>
</evidence>
<evidence type="ECO:0000313" key="1">
    <source>
        <dbReference type="EMBL" id="MDX2963267.1"/>
    </source>
</evidence>
<gene>
    <name evidence="1" type="ORF">PV399_26625</name>
    <name evidence="2" type="ORF">PV666_27005</name>
</gene>
<dbReference type="GeneID" id="69808855"/>
<dbReference type="SUPFAM" id="SSF55729">
    <property type="entry name" value="Acyl-CoA N-acyltransferases (Nat)"/>
    <property type="match status" value="1"/>
</dbReference>
<dbReference type="InterPro" id="IPR016181">
    <property type="entry name" value="Acyl_CoA_acyltransferase"/>
</dbReference>